<feature type="region of interest" description="Disordered" evidence="1">
    <location>
        <begin position="12"/>
        <end position="76"/>
    </location>
</feature>
<reference evidence="2" key="1">
    <citation type="submission" date="2018-11" db="EMBL/GenBank/DDBJ databases">
        <authorList>
            <consortium name="Pathogen Informatics"/>
        </authorList>
    </citation>
    <scope>NUCLEOTIDE SEQUENCE</scope>
</reference>
<name>A0A448WZB3_9PLAT</name>
<dbReference type="AlphaFoldDB" id="A0A448WZB3"/>
<sequence length="101" mass="11115">MFVKLIELAQHQHCRHDEVGEKSKEAEGDVRQTAESSQNRLQEGFGPGGADLHLRGDDGKEKQLNRRPRSIPERTADAVLKARVGGTKTKNAGAINAEKED</sequence>
<feature type="compositionally biased region" description="Basic and acidic residues" evidence="1">
    <location>
        <begin position="15"/>
        <end position="32"/>
    </location>
</feature>
<evidence type="ECO:0000313" key="3">
    <source>
        <dbReference type="Proteomes" id="UP000784294"/>
    </source>
</evidence>
<keyword evidence="3" id="KW-1185">Reference proteome</keyword>
<protein>
    <submittedName>
        <fullName evidence="2">Uncharacterized protein</fullName>
    </submittedName>
</protein>
<evidence type="ECO:0000256" key="1">
    <source>
        <dbReference type="SAM" id="MobiDB-lite"/>
    </source>
</evidence>
<evidence type="ECO:0000313" key="2">
    <source>
        <dbReference type="EMBL" id="VEL24033.1"/>
    </source>
</evidence>
<proteinExistence type="predicted"/>
<dbReference type="Proteomes" id="UP000784294">
    <property type="component" value="Unassembled WGS sequence"/>
</dbReference>
<organism evidence="2 3">
    <name type="scientific">Protopolystoma xenopodis</name>
    <dbReference type="NCBI Taxonomy" id="117903"/>
    <lineage>
        <taxon>Eukaryota</taxon>
        <taxon>Metazoa</taxon>
        <taxon>Spiralia</taxon>
        <taxon>Lophotrochozoa</taxon>
        <taxon>Platyhelminthes</taxon>
        <taxon>Monogenea</taxon>
        <taxon>Polyopisthocotylea</taxon>
        <taxon>Polystomatidea</taxon>
        <taxon>Polystomatidae</taxon>
        <taxon>Protopolystoma</taxon>
    </lineage>
</organism>
<gene>
    <name evidence="2" type="ORF">PXEA_LOCUS17473</name>
</gene>
<accession>A0A448WZB3</accession>
<comment type="caution">
    <text evidence="2">The sequence shown here is derived from an EMBL/GenBank/DDBJ whole genome shotgun (WGS) entry which is preliminary data.</text>
</comment>
<dbReference type="EMBL" id="CAAALY010065423">
    <property type="protein sequence ID" value="VEL24033.1"/>
    <property type="molecule type" value="Genomic_DNA"/>
</dbReference>
<feature type="compositionally biased region" description="Basic and acidic residues" evidence="1">
    <location>
        <begin position="52"/>
        <end position="76"/>
    </location>
</feature>